<dbReference type="RefSeq" id="XP_001309182.1">
    <property type="nucleotide sequence ID" value="XM_001309181.1"/>
</dbReference>
<dbReference type="Pfam" id="PF18133">
    <property type="entry name" value="HydF_tetramer"/>
    <property type="match status" value="1"/>
</dbReference>
<evidence type="ECO:0000313" key="5">
    <source>
        <dbReference type="Proteomes" id="UP000001542"/>
    </source>
</evidence>
<dbReference type="SUPFAM" id="SSF52540">
    <property type="entry name" value="P-loop containing nucleoside triphosphate hydrolases"/>
    <property type="match status" value="1"/>
</dbReference>
<name>A2FFR8_TRIV3</name>
<dbReference type="InParanoid" id="A2FFR8"/>
<dbReference type="VEuPathDB" id="TrichDB:TVAGG3_0488920"/>
<dbReference type="STRING" id="5722.A2FFR8"/>
<dbReference type="Gene3D" id="3.40.50.300">
    <property type="entry name" value="P-loop containing nucleotide triphosphate hydrolases"/>
    <property type="match status" value="1"/>
</dbReference>
<protein>
    <submittedName>
        <fullName evidence="4">Small GTP-binding protein, putative</fullName>
    </submittedName>
</protein>
<dbReference type="AlphaFoldDB" id="A2FFR8"/>
<dbReference type="InterPro" id="IPR027417">
    <property type="entry name" value="P-loop_NTPase"/>
</dbReference>
<dbReference type="InterPro" id="IPR006073">
    <property type="entry name" value="GTP-bd"/>
</dbReference>
<dbReference type="OrthoDB" id="188276at2759"/>
<dbReference type="KEGG" id="tva:4754021"/>
<feature type="domain" description="Hydrogen maturase F tetramerization" evidence="3">
    <location>
        <begin position="313"/>
        <end position="432"/>
    </location>
</feature>
<dbReference type="NCBIfam" id="TIGR00231">
    <property type="entry name" value="small_GTP"/>
    <property type="match status" value="1"/>
</dbReference>
<dbReference type="PRINTS" id="PR00326">
    <property type="entry name" value="GTP1OBG"/>
</dbReference>
<keyword evidence="5" id="KW-1185">Reference proteome</keyword>
<dbReference type="Gene3D" id="3.40.50.11410">
    <property type="match status" value="1"/>
</dbReference>
<dbReference type="Proteomes" id="UP000001542">
    <property type="component" value="Unassembled WGS sequence"/>
</dbReference>
<accession>A2FFR8</accession>
<dbReference type="Gene3D" id="3.40.50.11420">
    <property type="match status" value="1"/>
</dbReference>
<dbReference type="OMA" id="PQDIQAP"/>
<feature type="domain" description="G" evidence="1">
    <location>
        <begin position="21"/>
        <end position="135"/>
    </location>
</feature>
<reference evidence="4" key="2">
    <citation type="journal article" date="2007" name="Science">
        <title>Draft genome sequence of the sexually transmitted pathogen Trichomonas vaginalis.</title>
        <authorList>
            <person name="Carlton J.M."/>
            <person name="Hirt R.P."/>
            <person name="Silva J.C."/>
            <person name="Delcher A.L."/>
            <person name="Schatz M."/>
            <person name="Zhao Q."/>
            <person name="Wortman J.R."/>
            <person name="Bidwell S.L."/>
            <person name="Alsmark U.C.M."/>
            <person name="Besteiro S."/>
            <person name="Sicheritz-Ponten T."/>
            <person name="Noel C.J."/>
            <person name="Dacks J.B."/>
            <person name="Foster P.G."/>
            <person name="Simillion C."/>
            <person name="Van de Peer Y."/>
            <person name="Miranda-Saavedra D."/>
            <person name="Barton G.J."/>
            <person name="Westrop G.D."/>
            <person name="Mueller S."/>
            <person name="Dessi D."/>
            <person name="Fiori P.L."/>
            <person name="Ren Q."/>
            <person name="Paulsen I."/>
            <person name="Zhang H."/>
            <person name="Bastida-Corcuera F.D."/>
            <person name="Simoes-Barbosa A."/>
            <person name="Brown M.T."/>
            <person name="Hayes R.D."/>
            <person name="Mukherjee M."/>
            <person name="Okumura C.Y."/>
            <person name="Schneider R."/>
            <person name="Smith A.J."/>
            <person name="Vanacova S."/>
            <person name="Villalvazo M."/>
            <person name="Haas B.J."/>
            <person name="Pertea M."/>
            <person name="Feldblyum T.V."/>
            <person name="Utterback T.R."/>
            <person name="Shu C.L."/>
            <person name="Osoegawa K."/>
            <person name="de Jong P.J."/>
            <person name="Hrdy I."/>
            <person name="Horvathova L."/>
            <person name="Zubacova Z."/>
            <person name="Dolezal P."/>
            <person name="Malik S.B."/>
            <person name="Logsdon J.M. Jr."/>
            <person name="Henze K."/>
            <person name="Gupta A."/>
            <person name="Wang C.C."/>
            <person name="Dunne R.L."/>
            <person name="Upcroft J.A."/>
            <person name="Upcroft P."/>
            <person name="White O."/>
            <person name="Salzberg S.L."/>
            <person name="Tang P."/>
            <person name="Chiu C.-H."/>
            <person name="Lee Y.-S."/>
            <person name="Embley T.M."/>
            <person name="Coombs G.H."/>
            <person name="Mottram J.C."/>
            <person name="Tachezy J."/>
            <person name="Fraser-Liggett C.M."/>
            <person name="Johnson P.J."/>
        </authorList>
    </citation>
    <scope>NUCLEOTIDE SEQUENCE [LARGE SCALE GENOMIC DNA]</scope>
    <source>
        <strain evidence="4">G3</strain>
    </source>
</reference>
<evidence type="ECO:0000259" key="3">
    <source>
        <dbReference type="Pfam" id="PF18133"/>
    </source>
</evidence>
<sequence>MLTSIGRYFAKKGNDLPRTHISMVGFMNAGKSTIMNAITQQPTSIVDSTPGTTADTKVALMEIHALGPCKLIDTAGIDEKGTLGRKKYIKTESAVKESDVVLFVIDPTNFEVGPFREISNLAVRRGKKVAVVLNKFENKLDQFERTNNLVKSEMQKVLKADVPILVVDAQKTKTANKTLVQFIAKLIKAQKKVPVLPPKYVGPDKSLFLNIPLDIESPSGRLLRPQTMMIEFALRKESPVTCFCMNLKKARSNSSSAEEERARFLKSLESSNPALVVTDSQAIDVMAKWTPDNFLLTTFSIAMANIQSDGNLKQFIRGIDTLANLKKGDKVLICETCNHDRIGDDIGTVQIPTKLKKMYPDVEIDWAFGRAYEDKNLKEYALALHCGGCMISKQQMNARIQDLAESGVPISNYGLALSWLTSPKAFERVLKPWK</sequence>
<dbReference type="eggNOG" id="ENOG502RA0G">
    <property type="taxonomic scope" value="Eukaryota"/>
</dbReference>
<dbReference type="SMR" id="A2FFR8"/>
<gene>
    <name evidence="4" type="ORF">TVAG_205390</name>
</gene>
<reference evidence="4" key="1">
    <citation type="submission" date="2006-10" db="EMBL/GenBank/DDBJ databases">
        <authorList>
            <person name="Amadeo P."/>
            <person name="Zhao Q."/>
            <person name="Wortman J."/>
            <person name="Fraser-Liggett C."/>
            <person name="Carlton J."/>
        </authorList>
    </citation>
    <scope>NUCLEOTIDE SEQUENCE</scope>
    <source>
        <strain evidence="4">G3</strain>
    </source>
</reference>
<dbReference type="InterPro" id="IPR041606">
    <property type="entry name" value="HydF_dimer"/>
</dbReference>
<organism evidence="4 5">
    <name type="scientific">Trichomonas vaginalis (strain ATCC PRA-98 / G3)</name>
    <dbReference type="NCBI Taxonomy" id="412133"/>
    <lineage>
        <taxon>Eukaryota</taxon>
        <taxon>Metamonada</taxon>
        <taxon>Parabasalia</taxon>
        <taxon>Trichomonadida</taxon>
        <taxon>Trichomonadidae</taxon>
        <taxon>Trichomonas</taxon>
    </lineage>
</organism>
<dbReference type="CDD" id="cd00880">
    <property type="entry name" value="Era_like"/>
    <property type="match status" value="1"/>
</dbReference>
<dbReference type="VEuPathDB" id="TrichDB:TVAG_205390"/>
<dbReference type="Pfam" id="PF01926">
    <property type="entry name" value="MMR_HSR1"/>
    <property type="match status" value="1"/>
</dbReference>
<dbReference type="InterPro" id="IPR005225">
    <property type="entry name" value="Small_GTP-bd"/>
</dbReference>
<dbReference type="InterPro" id="IPR040644">
    <property type="entry name" value="HydF_tetramer"/>
</dbReference>
<dbReference type="EMBL" id="DS113767">
    <property type="protein sequence ID" value="EAX96252.1"/>
    <property type="molecule type" value="Genomic_DNA"/>
</dbReference>
<evidence type="ECO:0000259" key="2">
    <source>
        <dbReference type="Pfam" id="PF18128"/>
    </source>
</evidence>
<proteinExistence type="predicted"/>
<dbReference type="GO" id="GO:0005525">
    <property type="term" value="F:GTP binding"/>
    <property type="evidence" value="ECO:0007669"/>
    <property type="project" value="InterPro"/>
</dbReference>
<dbReference type="PANTHER" id="PTHR43834:SF6">
    <property type="entry name" value="GTPASE DER"/>
    <property type="match status" value="1"/>
</dbReference>
<dbReference type="PANTHER" id="PTHR43834">
    <property type="entry name" value="GTPASE DER"/>
    <property type="match status" value="1"/>
</dbReference>
<evidence type="ECO:0000313" key="4">
    <source>
        <dbReference type="EMBL" id="EAX96252.1"/>
    </source>
</evidence>
<feature type="domain" description="Hydrogen maturase F dimerization" evidence="2">
    <location>
        <begin position="203"/>
        <end position="305"/>
    </location>
</feature>
<dbReference type="Pfam" id="PF18128">
    <property type="entry name" value="HydF_dimer"/>
    <property type="match status" value="1"/>
</dbReference>
<evidence type="ECO:0000259" key="1">
    <source>
        <dbReference type="Pfam" id="PF01926"/>
    </source>
</evidence>